<dbReference type="Proteomes" id="UP001396334">
    <property type="component" value="Unassembled WGS sequence"/>
</dbReference>
<evidence type="ECO:0000313" key="1">
    <source>
        <dbReference type="EMBL" id="KAK9045395.1"/>
    </source>
</evidence>
<sequence length="127" mass="13642">MEWSNQGVKVINTFLCHYLQGMGKDAQSTLDLWFEHLPCVSALASLGSSCNDRLERDISKPGNSILCSATLENCGDIMLDFISEGAVVVAVANVGLAVAAVDAGLVQRQPYPEFHKHLSSNKMNGSS</sequence>
<keyword evidence="2" id="KW-1185">Reference proteome</keyword>
<evidence type="ECO:0000313" key="2">
    <source>
        <dbReference type="Proteomes" id="UP001396334"/>
    </source>
</evidence>
<comment type="caution">
    <text evidence="1">The sequence shown here is derived from an EMBL/GenBank/DDBJ whole genome shotgun (WGS) entry which is preliminary data.</text>
</comment>
<accession>A0ABR2U6Y1</accession>
<gene>
    <name evidence="1" type="ORF">V6N11_059276</name>
</gene>
<dbReference type="EMBL" id="JBBPBN010000002">
    <property type="protein sequence ID" value="KAK9045395.1"/>
    <property type="molecule type" value="Genomic_DNA"/>
</dbReference>
<proteinExistence type="predicted"/>
<name>A0ABR2U6Y1_9ROSI</name>
<protein>
    <submittedName>
        <fullName evidence="1">Uncharacterized protein</fullName>
    </submittedName>
</protein>
<organism evidence="1 2">
    <name type="scientific">Hibiscus sabdariffa</name>
    <name type="common">roselle</name>
    <dbReference type="NCBI Taxonomy" id="183260"/>
    <lineage>
        <taxon>Eukaryota</taxon>
        <taxon>Viridiplantae</taxon>
        <taxon>Streptophyta</taxon>
        <taxon>Embryophyta</taxon>
        <taxon>Tracheophyta</taxon>
        <taxon>Spermatophyta</taxon>
        <taxon>Magnoliopsida</taxon>
        <taxon>eudicotyledons</taxon>
        <taxon>Gunneridae</taxon>
        <taxon>Pentapetalae</taxon>
        <taxon>rosids</taxon>
        <taxon>malvids</taxon>
        <taxon>Malvales</taxon>
        <taxon>Malvaceae</taxon>
        <taxon>Malvoideae</taxon>
        <taxon>Hibiscus</taxon>
    </lineage>
</organism>
<reference evidence="1 2" key="1">
    <citation type="journal article" date="2024" name="G3 (Bethesda)">
        <title>Genome assembly of Hibiscus sabdariffa L. provides insights into metabolisms of medicinal natural products.</title>
        <authorList>
            <person name="Kim T."/>
        </authorList>
    </citation>
    <scope>NUCLEOTIDE SEQUENCE [LARGE SCALE GENOMIC DNA]</scope>
    <source>
        <strain evidence="1">TK-2024</strain>
        <tissue evidence="1">Old leaves</tissue>
    </source>
</reference>